<accession>A0A397W888</accession>
<protein>
    <submittedName>
        <fullName evidence="1">Uncharacterized protein</fullName>
    </submittedName>
</protein>
<evidence type="ECO:0000313" key="1">
    <source>
        <dbReference type="EMBL" id="RIB29787.1"/>
    </source>
</evidence>
<sequence>MKTDDIPIKNHLKEIIKFRLEFLDLAEKSVDHYTKLLGYIANSKAVIALIDDKTIREENIIEELKSLSYETKEYETILQAFSEQILNIIKEFLKINDDLKPHIDNIKLKEAKKKRIDLPSLMKSKSFQILLYHLLNLNYFGMNKERHFLESF</sequence>
<proteinExistence type="predicted"/>
<gene>
    <name evidence="1" type="ORF">C2G38_2055821</name>
</gene>
<dbReference type="Proteomes" id="UP000266673">
    <property type="component" value="Unassembled WGS sequence"/>
</dbReference>
<reference evidence="1 2" key="1">
    <citation type="submission" date="2018-06" db="EMBL/GenBank/DDBJ databases">
        <title>Comparative genomics reveals the genomic features of Rhizophagus irregularis, R. cerebriforme, R. diaphanum and Gigaspora rosea, and their symbiotic lifestyle signature.</title>
        <authorList>
            <person name="Morin E."/>
            <person name="San Clemente H."/>
            <person name="Chen E.C.H."/>
            <person name="De La Providencia I."/>
            <person name="Hainaut M."/>
            <person name="Kuo A."/>
            <person name="Kohler A."/>
            <person name="Murat C."/>
            <person name="Tang N."/>
            <person name="Roy S."/>
            <person name="Loubradou J."/>
            <person name="Henrissat B."/>
            <person name="Grigoriev I.V."/>
            <person name="Corradi N."/>
            <person name="Roux C."/>
            <person name="Martin F.M."/>
        </authorList>
    </citation>
    <scope>NUCLEOTIDE SEQUENCE [LARGE SCALE GENOMIC DNA]</scope>
    <source>
        <strain evidence="1 2">DAOM 194757</strain>
    </source>
</reference>
<dbReference type="EMBL" id="QKWP01000029">
    <property type="protein sequence ID" value="RIB29787.1"/>
    <property type="molecule type" value="Genomic_DNA"/>
</dbReference>
<dbReference type="OrthoDB" id="2441342at2759"/>
<organism evidence="1 2">
    <name type="scientific">Gigaspora rosea</name>
    <dbReference type="NCBI Taxonomy" id="44941"/>
    <lineage>
        <taxon>Eukaryota</taxon>
        <taxon>Fungi</taxon>
        <taxon>Fungi incertae sedis</taxon>
        <taxon>Mucoromycota</taxon>
        <taxon>Glomeromycotina</taxon>
        <taxon>Glomeromycetes</taxon>
        <taxon>Diversisporales</taxon>
        <taxon>Gigasporaceae</taxon>
        <taxon>Gigaspora</taxon>
    </lineage>
</organism>
<evidence type="ECO:0000313" key="2">
    <source>
        <dbReference type="Proteomes" id="UP000266673"/>
    </source>
</evidence>
<comment type="caution">
    <text evidence="1">The sequence shown here is derived from an EMBL/GenBank/DDBJ whole genome shotgun (WGS) entry which is preliminary data.</text>
</comment>
<name>A0A397W888_9GLOM</name>
<keyword evidence="2" id="KW-1185">Reference proteome</keyword>
<dbReference type="AlphaFoldDB" id="A0A397W888"/>